<gene>
    <name evidence="2" type="primary">nicR_2</name>
    <name evidence="2" type="ORF">CVS47_03093</name>
</gene>
<dbReference type="EMBL" id="CP031423">
    <property type="protein sequence ID" value="AZS38436.1"/>
    <property type="molecule type" value="Genomic_DNA"/>
</dbReference>
<dbReference type="Pfam" id="PF12802">
    <property type="entry name" value="MarR_2"/>
    <property type="match status" value="1"/>
</dbReference>
<dbReference type="PRINTS" id="PR00598">
    <property type="entry name" value="HTHMARR"/>
</dbReference>
<dbReference type="SUPFAM" id="SSF46785">
    <property type="entry name" value="Winged helix' DNA-binding domain"/>
    <property type="match status" value="1"/>
</dbReference>
<dbReference type="InterPro" id="IPR036390">
    <property type="entry name" value="WH_DNA-bd_sf"/>
</dbReference>
<dbReference type="AlphaFoldDB" id="A0A3Q9J0G9"/>
<organism evidence="2 3">
    <name type="scientific">Microbacterium lemovicicum</name>
    <dbReference type="NCBI Taxonomy" id="1072463"/>
    <lineage>
        <taxon>Bacteria</taxon>
        <taxon>Bacillati</taxon>
        <taxon>Actinomycetota</taxon>
        <taxon>Actinomycetes</taxon>
        <taxon>Micrococcales</taxon>
        <taxon>Microbacteriaceae</taxon>
        <taxon>Microbacterium</taxon>
    </lineage>
</organism>
<dbReference type="InterPro" id="IPR000835">
    <property type="entry name" value="HTH_MarR-typ"/>
</dbReference>
<feature type="domain" description="HTH marR-type" evidence="1">
    <location>
        <begin position="28"/>
        <end position="160"/>
    </location>
</feature>
<dbReference type="Proteomes" id="UP000276888">
    <property type="component" value="Chromosome"/>
</dbReference>
<dbReference type="PANTHER" id="PTHR33164">
    <property type="entry name" value="TRANSCRIPTIONAL REGULATOR, MARR FAMILY"/>
    <property type="match status" value="1"/>
</dbReference>
<evidence type="ECO:0000259" key="1">
    <source>
        <dbReference type="PROSITE" id="PS50995"/>
    </source>
</evidence>
<evidence type="ECO:0000313" key="3">
    <source>
        <dbReference type="Proteomes" id="UP000276888"/>
    </source>
</evidence>
<evidence type="ECO:0000313" key="2">
    <source>
        <dbReference type="EMBL" id="AZS38436.1"/>
    </source>
</evidence>
<proteinExistence type="predicted"/>
<reference evidence="2 3" key="1">
    <citation type="submission" date="2018-08" db="EMBL/GenBank/DDBJ databases">
        <title>Microbacterium lemovicicum sp. nov., a bacterium isolated from a natural uranium-rich soil.</title>
        <authorList>
            <person name="ORTET P."/>
        </authorList>
    </citation>
    <scope>NUCLEOTIDE SEQUENCE [LARGE SCALE GENOMIC DNA]</scope>
    <source>
        <strain evidence="2 3">Viu22</strain>
    </source>
</reference>
<name>A0A3Q9J0G9_9MICO</name>
<accession>A0A3Q9J0G9</accession>
<dbReference type="PANTHER" id="PTHR33164:SF99">
    <property type="entry name" value="MARR FAMILY REGULATORY PROTEIN"/>
    <property type="match status" value="1"/>
</dbReference>
<dbReference type="GO" id="GO:0006950">
    <property type="term" value="P:response to stress"/>
    <property type="evidence" value="ECO:0007669"/>
    <property type="project" value="TreeGrafter"/>
</dbReference>
<dbReference type="GO" id="GO:0003700">
    <property type="term" value="F:DNA-binding transcription factor activity"/>
    <property type="evidence" value="ECO:0007669"/>
    <property type="project" value="InterPro"/>
</dbReference>
<sequence>MRNGSFAYAGGMSRDLPEVPAEVEFALTEDLSFLLARANALSLAAGNAALAAHGLKVRSYSVLMLAAGAQHPSQRGLAEFLRLDPSQVVALVDDLQSRGLIVREPDPSDRRANVVTATDKGRALLAAASASAREAEELLHADLSPQDRAQLVGLLRTIAFPPA</sequence>
<keyword evidence="3" id="KW-1185">Reference proteome</keyword>
<dbReference type="InterPro" id="IPR036388">
    <property type="entry name" value="WH-like_DNA-bd_sf"/>
</dbReference>
<dbReference type="InterPro" id="IPR039422">
    <property type="entry name" value="MarR/SlyA-like"/>
</dbReference>
<dbReference type="KEGG" id="mlv:CVS47_03093"/>
<dbReference type="SMART" id="SM00347">
    <property type="entry name" value="HTH_MARR"/>
    <property type="match status" value="1"/>
</dbReference>
<dbReference type="Gene3D" id="1.10.10.10">
    <property type="entry name" value="Winged helix-like DNA-binding domain superfamily/Winged helix DNA-binding domain"/>
    <property type="match status" value="1"/>
</dbReference>
<protein>
    <submittedName>
        <fullName evidence="2">HTH-type transcriptional repressor NicR</fullName>
    </submittedName>
</protein>
<dbReference type="PROSITE" id="PS50995">
    <property type="entry name" value="HTH_MARR_2"/>
    <property type="match status" value="1"/>
</dbReference>